<dbReference type="InterPro" id="IPR050624">
    <property type="entry name" value="HTH-type_Tx_Regulator"/>
</dbReference>
<reference evidence="4 5" key="1">
    <citation type="submission" date="2010-08" db="EMBL/GenBank/DDBJ databases">
        <authorList>
            <consortium name="US DOE Joint Genome Institute (JGI-PGF)"/>
            <person name="Lucas S."/>
            <person name="Copeland A."/>
            <person name="Lapidus A."/>
            <person name="Cheng J.-F."/>
            <person name="Bruce D."/>
            <person name="Goodwin L."/>
            <person name="Pitluck S."/>
            <person name="Land M.L."/>
            <person name="Hauser L."/>
            <person name="Chang Y.-J."/>
            <person name="Anderson I.J."/>
            <person name="Johnson E."/>
            <person name="Mulhopadhyay B."/>
            <person name="Kyrpides N."/>
            <person name="Woyke T.J."/>
        </authorList>
    </citation>
    <scope>NUCLEOTIDE SEQUENCE [LARGE SCALE GENOMIC DNA]</scope>
    <source>
        <strain evidence="4 5">6</strain>
    </source>
</reference>
<dbReference type="PANTHER" id="PTHR43479:SF11">
    <property type="entry name" value="ACREF_ENVCD OPERON REPRESSOR-RELATED"/>
    <property type="match status" value="1"/>
</dbReference>
<dbReference type="EMBL" id="CM001487">
    <property type="protein sequence ID" value="EIM58167.1"/>
    <property type="molecule type" value="Genomic_DNA"/>
</dbReference>
<keyword evidence="1 2" id="KW-0238">DNA-binding</keyword>
<dbReference type="Gene3D" id="1.10.357.10">
    <property type="entry name" value="Tetracycline Repressor, domain 2"/>
    <property type="match status" value="1"/>
</dbReference>
<evidence type="ECO:0000313" key="4">
    <source>
        <dbReference type="EMBL" id="EIM58167.1"/>
    </source>
</evidence>
<evidence type="ECO:0000256" key="2">
    <source>
        <dbReference type="PROSITE-ProRule" id="PRU00335"/>
    </source>
</evidence>
<organism evidence="4 5">
    <name type="scientific">Eubacterium cellulosolvens (strain ATCC 43171 / JCM 9499 / 6)</name>
    <name type="common">Cillobacterium cellulosolvens</name>
    <dbReference type="NCBI Taxonomy" id="633697"/>
    <lineage>
        <taxon>Bacteria</taxon>
        <taxon>Bacillati</taxon>
        <taxon>Bacillota</taxon>
        <taxon>Clostridia</taxon>
        <taxon>Eubacteriales</taxon>
        <taxon>Eubacteriaceae</taxon>
        <taxon>Eubacterium</taxon>
    </lineage>
</organism>
<evidence type="ECO:0000313" key="5">
    <source>
        <dbReference type="Proteomes" id="UP000005753"/>
    </source>
</evidence>
<reference evidence="4 5" key="2">
    <citation type="submission" date="2012-02" db="EMBL/GenBank/DDBJ databases">
        <title>Improved High-Quality Draft sequence of Eubacterium cellulosolvens 6.</title>
        <authorList>
            <consortium name="US DOE Joint Genome Institute"/>
            <person name="Lucas S."/>
            <person name="Han J."/>
            <person name="Lapidus A."/>
            <person name="Cheng J.-F."/>
            <person name="Goodwin L."/>
            <person name="Pitluck S."/>
            <person name="Peters L."/>
            <person name="Mikhailova N."/>
            <person name="Gu W."/>
            <person name="Detter J.C."/>
            <person name="Han C."/>
            <person name="Tapia R."/>
            <person name="Land M."/>
            <person name="Hauser L."/>
            <person name="Kyrpides N."/>
            <person name="Ivanova N."/>
            <person name="Pagani I."/>
            <person name="Johnson E."/>
            <person name="Mukhopadhyay B."/>
            <person name="Anderson I."/>
            <person name="Woyke T."/>
        </authorList>
    </citation>
    <scope>NUCLEOTIDE SEQUENCE [LARGE SCALE GENOMIC DNA]</scope>
    <source>
        <strain evidence="4 5">6</strain>
    </source>
</reference>
<dbReference type="GO" id="GO:0003677">
    <property type="term" value="F:DNA binding"/>
    <property type="evidence" value="ECO:0007669"/>
    <property type="project" value="UniProtKB-UniRule"/>
</dbReference>
<name>I5AWJ4_EUBC6</name>
<dbReference type="HOGENOM" id="CLU_087539_0_6_9"/>
<dbReference type="Pfam" id="PF14278">
    <property type="entry name" value="TetR_C_8"/>
    <property type="match status" value="1"/>
</dbReference>
<protein>
    <submittedName>
        <fullName evidence="4">Transcriptional regulator</fullName>
    </submittedName>
</protein>
<dbReference type="SUPFAM" id="SSF46689">
    <property type="entry name" value="Homeodomain-like"/>
    <property type="match status" value="1"/>
</dbReference>
<dbReference type="PROSITE" id="PS50977">
    <property type="entry name" value="HTH_TETR_2"/>
    <property type="match status" value="1"/>
</dbReference>
<dbReference type="OrthoDB" id="9810250at2"/>
<gene>
    <name evidence="4" type="ORF">EubceDRAFT1_2441</name>
</gene>
<feature type="DNA-binding region" description="H-T-H motif" evidence="2">
    <location>
        <begin position="35"/>
        <end position="54"/>
    </location>
</feature>
<dbReference type="Proteomes" id="UP000005753">
    <property type="component" value="Chromosome"/>
</dbReference>
<sequence>MKQVNTSDQRYSDVEDAIIGAFERMTRVKAPEKITVTDIIRTAGIVRSTFYNHYQDIPALLESYENRTLNEISKMMTGRNLASGAEVCYEYFYEICEYTRNREYLRRMFRQADATGYIEKALTMIHVYAQHVLLAVDPTEQQEKDTSYAIAYSIGGVVGVLHKWCVLDCRDSSEEIARHLTDLFLHGTQEFIFH</sequence>
<accession>I5AWJ4</accession>
<evidence type="ECO:0000256" key="1">
    <source>
        <dbReference type="ARBA" id="ARBA00023125"/>
    </source>
</evidence>
<dbReference type="eggNOG" id="COG1309">
    <property type="taxonomic scope" value="Bacteria"/>
</dbReference>
<keyword evidence="5" id="KW-1185">Reference proteome</keyword>
<feature type="domain" description="HTH tetR-type" evidence="3">
    <location>
        <begin position="12"/>
        <end position="72"/>
    </location>
</feature>
<proteinExistence type="predicted"/>
<dbReference type="InterPro" id="IPR039532">
    <property type="entry name" value="TetR_C_Firmicutes"/>
</dbReference>
<dbReference type="InterPro" id="IPR001647">
    <property type="entry name" value="HTH_TetR"/>
</dbReference>
<dbReference type="STRING" id="633697.EubceDRAFT1_2441"/>
<dbReference type="InterPro" id="IPR009057">
    <property type="entry name" value="Homeodomain-like_sf"/>
</dbReference>
<evidence type="ECO:0000259" key="3">
    <source>
        <dbReference type="PROSITE" id="PS50977"/>
    </source>
</evidence>
<dbReference type="AlphaFoldDB" id="I5AWJ4"/>
<dbReference type="PANTHER" id="PTHR43479">
    <property type="entry name" value="ACREF/ENVCD OPERON REPRESSOR-RELATED"/>
    <property type="match status" value="1"/>
</dbReference>